<evidence type="ECO:0000256" key="1">
    <source>
        <dbReference type="SAM" id="MobiDB-lite"/>
    </source>
</evidence>
<sequence>MRPSVSLVRDPWIQLIVRRVRSRKRTESGPTSKESITPLDCNPDPSTEPHPACDGPSVDEMTERECFSLADDRIRCYEHRPLRYRQQ</sequence>
<accession>A0A369KAZ0</accession>
<dbReference type="InParanoid" id="A0A369KAZ0"/>
<name>A0A369KAZ0_HYPMA</name>
<proteinExistence type="predicted"/>
<evidence type="ECO:0000313" key="3">
    <source>
        <dbReference type="Proteomes" id="UP000076154"/>
    </source>
</evidence>
<gene>
    <name evidence="2" type="ORF">Hypma_000059</name>
</gene>
<organism evidence="2 3">
    <name type="scientific">Hypsizygus marmoreus</name>
    <name type="common">White beech mushroom</name>
    <name type="synonym">Agaricus marmoreus</name>
    <dbReference type="NCBI Taxonomy" id="39966"/>
    <lineage>
        <taxon>Eukaryota</taxon>
        <taxon>Fungi</taxon>
        <taxon>Dikarya</taxon>
        <taxon>Basidiomycota</taxon>
        <taxon>Agaricomycotina</taxon>
        <taxon>Agaricomycetes</taxon>
        <taxon>Agaricomycetidae</taxon>
        <taxon>Agaricales</taxon>
        <taxon>Tricholomatineae</taxon>
        <taxon>Lyophyllaceae</taxon>
        <taxon>Hypsizygus</taxon>
    </lineage>
</organism>
<reference evidence="2" key="1">
    <citation type="submission" date="2018-04" db="EMBL/GenBank/DDBJ databases">
        <title>Whole genome sequencing of Hypsizygus marmoreus.</title>
        <authorList>
            <person name="Choi I.-G."/>
            <person name="Min B."/>
            <person name="Kim J.-G."/>
            <person name="Kim S."/>
            <person name="Oh Y.-L."/>
            <person name="Kong W.-S."/>
            <person name="Park H."/>
            <person name="Jeong J."/>
            <person name="Song E.-S."/>
        </authorList>
    </citation>
    <scope>NUCLEOTIDE SEQUENCE [LARGE SCALE GENOMIC DNA]</scope>
    <source>
        <strain evidence="2">51987-8</strain>
    </source>
</reference>
<dbReference type="Proteomes" id="UP000076154">
    <property type="component" value="Unassembled WGS sequence"/>
</dbReference>
<dbReference type="EMBL" id="LUEZ02000001">
    <property type="protein sequence ID" value="RDB31078.1"/>
    <property type="molecule type" value="Genomic_DNA"/>
</dbReference>
<keyword evidence="3" id="KW-1185">Reference proteome</keyword>
<feature type="region of interest" description="Disordered" evidence="1">
    <location>
        <begin position="21"/>
        <end position="59"/>
    </location>
</feature>
<evidence type="ECO:0000313" key="2">
    <source>
        <dbReference type="EMBL" id="RDB31078.1"/>
    </source>
</evidence>
<dbReference type="AlphaFoldDB" id="A0A369KAZ0"/>
<protein>
    <submittedName>
        <fullName evidence="2">Uncharacterized protein</fullName>
    </submittedName>
</protein>
<comment type="caution">
    <text evidence="2">The sequence shown here is derived from an EMBL/GenBank/DDBJ whole genome shotgun (WGS) entry which is preliminary data.</text>
</comment>